<dbReference type="EMBL" id="UFQT01000128">
    <property type="protein sequence ID" value="SSX20589.1"/>
    <property type="molecule type" value="Genomic_DNA"/>
</dbReference>
<protein>
    <submittedName>
        <fullName evidence="2">CSON001806 protein</fullName>
    </submittedName>
</protein>
<dbReference type="EMBL" id="UFQS01000128">
    <property type="protein sequence ID" value="SSX00209.1"/>
    <property type="molecule type" value="Genomic_DNA"/>
</dbReference>
<accession>A0A336K669</accession>
<evidence type="ECO:0000256" key="1">
    <source>
        <dbReference type="SAM" id="SignalP"/>
    </source>
</evidence>
<feature type="signal peptide" evidence="1">
    <location>
        <begin position="1"/>
        <end position="19"/>
    </location>
</feature>
<feature type="chain" id="PRO_5033342587" evidence="1">
    <location>
        <begin position="20"/>
        <end position="160"/>
    </location>
</feature>
<gene>
    <name evidence="2" type="primary">CSON001806</name>
</gene>
<sequence>MKLQIFLIILHFLNDSISGHPTFGRFGRTRNLLESYLTNRQNHYQRKADHYNEKLTNLRELSQINARTVFVPNSRPNEIMPTVISNSVNINIPSAFKISNFKTPADPIILPDPVPVPDPSPDPIIDEIELESPCENHNVYLNGIEHISMASSNQGMFFTR</sequence>
<name>A0A336K669_CULSO</name>
<evidence type="ECO:0000313" key="2">
    <source>
        <dbReference type="EMBL" id="SSX00209.1"/>
    </source>
</evidence>
<reference evidence="2" key="1">
    <citation type="submission" date="2018-04" db="EMBL/GenBank/DDBJ databases">
        <authorList>
            <person name="Go L.Y."/>
            <person name="Mitchell J.A."/>
        </authorList>
    </citation>
    <scope>NUCLEOTIDE SEQUENCE</scope>
    <source>
        <tissue evidence="2">Whole organism</tissue>
    </source>
</reference>
<keyword evidence="1" id="KW-0732">Signal</keyword>
<organism evidence="2">
    <name type="scientific">Culicoides sonorensis</name>
    <name type="common">Biting midge</name>
    <dbReference type="NCBI Taxonomy" id="179676"/>
    <lineage>
        <taxon>Eukaryota</taxon>
        <taxon>Metazoa</taxon>
        <taxon>Ecdysozoa</taxon>
        <taxon>Arthropoda</taxon>
        <taxon>Hexapoda</taxon>
        <taxon>Insecta</taxon>
        <taxon>Pterygota</taxon>
        <taxon>Neoptera</taxon>
        <taxon>Endopterygota</taxon>
        <taxon>Diptera</taxon>
        <taxon>Nematocera</taxon>
        <taxon>Chironomoidea</taxon>
        <taxon>Ceratopogonidae</taxon>
        <taxon>Ceratopogoninae</taxon>
        <taxon>Culicoides</taxon>
        <taxon>Monoculicoides</taxon>
    </lineage>
</organism>
<proteinExistence type="predicted"/>
<reference evidence="3" key="2">
    <citation type="submission" date="2018-07" db="EMBL/GenBank/DDBJ databases">
        <authorList>
            <person name="Quirk P.G."/>
            <person name="Krulwich T.A."/>
        </authorList>
    </citation>
    <scope>NUCLEOTIDE SEQUENCE</scope>
</reference>
<dbReference type="VEuPathDB" id="VectorBase:CSON001806"/>
<evidence type="ECO:0000313" key="3">
    <source>
        <dbReference type="EMBL" id="SSX20589.1"/>
    </source>
</evidence>
<dbReference type="AlphaFoldDB" id="A0A336K669"/>